<feature type="chain" id="PRO_5042194168" evidence="1">
    <location>
        <begin position="18"/>
        <end position="101"/>
    </location>
</feature>
<dbReference type="Proteomes" id="UP000093561">
    <property type="component" value="Unassembled WGS sequence"/>
</dbReference>
<organism evidence="2 3">
    <name type="scientific">Wuchereria bancrofti</name>
    <dbReference type="NCBI Taxonomy" id="6293"/>
    <lineage>
        <taxon>Eukaryota</taxon>
        <taxon>Metazoa</taxon>
        <taxon>Ecdysozoa</taxon>
        <taxon>Nematoda</taxon>
        <taxon>Chromadorea</taxon>
        <taxon>Rhabditida</taxon>
        <taxon>Spirurina</taxon>
        <taxon>Spiruromorpha</taxon>
        <taxon>Filarioidea</taxon>
        <taxon>Onchocercidae</taxon>
        <taxon>Wuchereria</taxon>
    </lineage>
</organism>
<dbReference type="WBParaSite" id="mrna-Wban_10932">
    <property type="protein sequence ID" value="mrna-Wban_10932"/>
    <property type="gene ID" value="Wban_10932"/>
</dbReference>
<feature type="signal peptide" evidence="1">
    <location>
        <begin position="1"/>
        <end position="17"/>
    </location>
</feature>
<evidence type="ECO:0000313" key="2">
    <source>
        <dbReference type="Proteomes" id="UP000093561"/>
    </source>
</evidence>
<reference evidence="2" key="1">
    <citation type="submission" date="2015-03" db="EMBL/GenBank/DDBJ databases">
        <title>Wuchereria bancrofti Genome Sequencing Papua New Guinea Strain.</title>
        <authorList>
            <person name="Small S.T."/>
            <person name="Serre D."/>
            <person name="Zimmerman P.A."/>
        </authorList>
    </citation>
    <scope>NUCLEOTIDE SEQUENCE [LARGE SCALE GENOMIC DNA]</scope>
    <source>
        <strain evidence="2">pt0022</strain>
    </source>
</reference>
<reference evidence="3" key="3">
    <citation type="submission" date="2024-02" db="UniProtKB">
        <authorList>
            <consortium name="WormBaseParasite"/>
        </authorList>
    </citation>
    <scope>IDENTIFICATION</scope>
    <source>
        <strain evidence="3">pt0022</strain>
    </source>
</reference>
<evidence type="ECO:0000256" key="1">
    <source>
        <dbReference type="SAM" id="SignalP"/>
    </source>
</evidence>
<accession>A0AAF5RY26</accession>
<evidence type="ECO:0000313" key="3">
    <source>
        <dbReference type="WBParaSite" id="mrna-Wban_10932"/>
    </source>
</evidence>
<sequence>MSKLIVHLVFIIYCCNQQPNAGGGGAAAGAAAGGVAPGGVAAEVVTDYKAEKFWDNDLLMETTQVEESVKNCDAMEDGRLFILEEKSLLLMTDTVSLIKWN</sequence>
<proteinExistence type="predicted"/>
<dbReference type="AlphaFoldDB" id="A0AAF5RY26"/>
<name>A0AAF5RY26_WUCBA</name>
<keyword evidence="1" id="KW-0732">Signal</keyword>
<protein>
    <submittedName>
        <fullName evidence="3">Uncharacterized protein</fullName>
    </submittedName>
</protein>
<reference evidence="2" key="2">
    <citation type="journal article" date="2016" name="Mol. Ecol.">
        <title>Population genomics of the filarial nematode parasite Wuchereria bancrofti from mosquitoes.</title>
        <authorList>
            <person name="Small S.T."/>
            <person name="Reimer L.J."/>
            <person name="Tisch D.J."/>
            <person name="King C.L."/>
            <person name="Christensen B.M."/>
            <person name="Siba P.M."/>
            <person name="Kazura J.W."/>
            <person name="Serre D."/>
            <person name="Zimmerman P.A."/>
        </authorList>
    </citation>
    <scope>NUCLEOTIDE SEQUENCE</scope>
    <source>
        <strain evidence="2">pt0022</strain>
    </source>
</reference>